<protein>
    <submittedName>
        <fullName evidence="1">Uncharacterized protein</fullName>
    </submittedName>
</protein>
<dbReference type="EMBL" id="MN739990">
    <property type="protein sequence ID" value="QHT81752.1"/>
    <property type="molecule type" value="Genomic_DNA"/>
</dbReference>
<evidence type="ECO:0000313" key="1">
    <source>
        <dbReference type="EMBL" id="QHT81752.1"/>
    </source>
</evidence>
<reference evidence="1" key="1">
    <citation type="journal article" date="2020" name="Nature">
        <title>Giant virus diversity and host interactions through global metagenomics.</title>
        <authorList>
            <person name="Schulz F."/>
            <person name="Roux S."/>
            <person name="Paez-Espino D."/>
            <person name="Jungbluth S."/>
            <person name="Walsh D.A."/>
            <person name="Denef V.J."/>
            <person name="McMahon K.D."/>
            <person name="Konstantinidis K.T."/>
            <person name="Eloe-Fadrosh E.A."/>
            <person name="Kyrpides N.C."/>
            <person name="Woyke T."/>
        </authorList>
    </citation>
    <scope>NUCLEOTIDE SEQUENCE</scope>
    <source>
        <strain evidence="1">GVMAG-M-3300023184-13</strain>
    </source>
</reference>
<name>A0A6C0HM80_9ZZZZ</name>
<proteinExistence type="predicted"/>
<organism evidence="1">
    <name type="scientific">viral metagenome</name>
    <dbReference type="NCBI Taxonomy" id="1070528"/>
    <lineage>
        <taxon>unclassified sequences</taxon>
        <taxon>metagenomes</taxon>
        <taxon>organismal metagenomes</taxon>
    </lineage>
</organism>
<accession>A0A6C0HM80</accession>
<sequence length="173" mass="20172">MCYNLITKYNYTTNLINEHFTSNKLNKFKSKLHINSEKFDNLDVKLKTRKTNSNTNSNTNKINTKRKHTEKFDDVTNKGLLDSALKIFKSKNNKSNKSNKSNNNNNYTIDEVIDRSEKLHSGIGILTIDNLKEQSINYYKSFKKEKFKASSGSTAEALDKFKLFKEKFFDIFK</sequence>
<dbReference type="AlphaFoldDB" id="A0A6C0HM80"/>